<keyword evidence="3" id="KW-0238">DNA-binding</keyword>
<dbReference type="SUPFAM" id="SSF53850">
    <property type="entry name" value="Periplasmic binding protein-like II"/>
    <property type="match status" value="1"/>
</dbReference>
<evidence type="ECO:0000256" key="3">
    <source>
        <dbReference type="ARBA" id="ARBA00023125"/>
    </source>
</evidence>
<dbReference type="PRINTS" id="PR00039">
    <property type="entry name" value="HTHLYSR"/>
</dbReference>
<accession>A0ABY4W4Y4</accession>
<dbReference type="EMBL" id="CP098747">
    <property type="protein sequence ID" value="USG62062.1"/>
    <property type="molecule type" value="Genomic_DNA"/>
</dbReference>
<dbReference type="InterPro" id="IPR058163">
    <property type="entry name" value="LysR-type_TF_proteobact-type"/>
</dbReference>
<keyword evidence="2" id="KW-0805">Transcription regulation</keyword>
<sequence>MTPLPPMNWIRSFEVAGRHLNLSHAAIELGVTHGAVSRQVAQLEKHLATQLFIRSTTGLALTTQGHQLFTQIQQGFSHIRAGVEALEKKVQTRHITLTVLPSFAIHWLVIRLNKFQLSNPQVDIRLLTTRRLVDLPNEGVDFGLRYGQGNWPPLESELLLTDDLILVGSPALSERIDLTNPLELRDNLVISDELDGSNWTRWLEAAGLPDLGISDRPLFDDTGIAVQAALKGQGIILGRSSLIEQELEEGRLVQLSPITIPSSFAMYIIYPPGVRDHPHIAAFCNWLHEEVTDNSTVSRMITDAQ</sequence>
<gene>
    <name evidence="6" type="ORF">NBZ79_03625</name>
</gene>
<protein>
    <submittedName>
        <fullName evidence="6">LysR substrate-binding domain-containing protein</fullName>
    </submittedName>
</protein>
<dbReference type="Pfam" id="PF00126">
    <property type="entry name" value="HTH_1"/>
    <property type="match status" value="1"/>
</dbReference>
<dbReference type="InterPro" id="IPR036388">
    <property type="entry name" value="WH-like_DNA-bd_sf"/>
</dbReference>
<dbReference type="Gene3D" id="3.40.190.10">
    <property type="entry name" value="Periplasmic binding protein-like II"/>
    <property type="match status" value="2"/>
</dbReference>
<dbReference type="SUPFAM" id="SSF46785">
    <property type="entry name" value="Winged helix' DNA-binding domain"/>
    <property type="match status" value="1"/>
</dbReference>
<dbReference type="InterPro" id="IPR036390">
    <property type="entry name" value="WH_DNA-bd_sf"/>
</dbReference>
<name>A0ABY4W4Y4_9PROT</name>
<dbReference type="Gene3D" id="1.10.10.10">
    <property type="entry name" value="Winged helix-like DNA-binding domain superfamily/Winged helix DNA-binding domain"/>
    <property type="match status" value="1"/>
</dbReference>
<dbReference type="Pfam" id="PF03466">
    <property type="entry name" value="LysR_substrate"/>
    <property type="match status" value="1"/>
</dbReference>
<feature type="domain" description="HTH lysR-type" evidence="5">
    <location>
        <begin position="5"/>
        <end position="62"/>
    </location>
</feature>
<dbReference type="PROSITE" id="PS50931">
    <property type="entry name" value="HTH_LYSR"/>
    <property type="match status" value="1"/>
</dbReference>
<dbReference type="PANTHER" id="PTHR30537">
    <property type="entry name" value="HTH-TYPE TRANSCRIPTIONAL REGULATOR"/>
    <property type="match status" value="1"/>
</dbReference>
<proteinExistence type="inferred from homology"/>
<dbReference type="PANTHER" id="PTHR30537:SF74">
    <property type="entry name" value="HTH-TYPE TRANSCRIPTIONAL REGULATOR TRPI"/>
    <property type="match status" value="1"/>
</dbReference>
<evidence type="ECO:0000256" key="1">
    <source>
        <dbReference type="ARBA" id="ARBA00009437"/>
    </source>
</evidence>
<evidence type="ECO:0000256" key="2">
    <source>
        <dbReference type="ARBA" id="ARBA00023015"/>
    </source>
</evidence>
<dbReference type="InterPro" id="IPR005119">
    <property type="entry name" value="LysR_subst-bd"/>
</dbReference>
<keyword evidence="7" id="KW-1185">Reference proteome</keyword>
<evidence type="ECO:0000313" key="6">
    <source>
        <dbReference type="EMBL" id="USG62062.1"/>
    </source>
</evidence>
<evidence type="ECO:0000259" key="5">
    <source>
        <dbReference type="PROSITE" id="PS50931"/>
    </source>
</evidence>
<organism evidence="6 7">
    <name type="scientific">Sneathiella marina</name>
    <dbReference type="NCBI Taxonomy" id="2950108"/>
    <lineage>
        <taxon>Bacteria</taxon>
        <taxon>Pseudomonadati</taxon>
        <taxon>Pseudomonadota</taxon>
        <taxon>Alphaproteobacteria</taxon>
        <taxon>Sneathiellales</taxon>
        <taxon>Sneathiellaceae</taxon>
        <taxon>Sneathiella</taxon>
    </lineage>
</organism>
<reference evidence="6" key="1">
    <citation type="submission" date="2022-06" db="EMBL/GenBank/DDBJ databases">
        <title>Sneathiella actinostolidae sp. nov., isolated from a sea anemonein the Western Pacific Ocean.</title>
        <authorList>
            <person name="Wei M.J."/>
        </authorList>
    </citation>
    <scope>NUCLEOTIDE SEQUENCE</scope>
    <source>
        <strain evidence="6">PHK-P5</strain>
    </source>
</reference>
<dbReference type="Proteomes" id="UP001056291">
    <property type="component" value="Chromosome"/>
</dbReference>
<dbReference type="InterPro" id="IPR000847">
    <property type="entry name" value="LysR_HTH_N"/>
</dbReference>
<evidence type="ECO:0000256" key="4">
    <source>
        <dbReference type="ARBA" id="ARBA00023163"/>
    </source>
</evidence>
<dbReference type="RefSeq" id="WP_251935614.1">
    <property type="nucleotide sequence ID" value="NZ_CP098747.1"/>
</dbReference>
<keyword evidence="4" id="KW-0804">Transcription</keyword>
<dbReference type="CDD" id="cd08432">
    <property type="entry name" value="PBP2_GcdR_TrpI_HvrB_AmpR_like"/>
    <property type="match status" value="1"/>
</dbReference>
<comment type="similarity">
    <text evidence="1">Belongs to the LysR transcriptional regulatory family.</text>
</comment>
<evidence type="ECO:0000313" key="7">
    <source>
        <dbReference type="Proteomes" id="UP001056291"/>
    </source>
</evidence>